<dbReference type="HOGENOM" id="CLU_081722_0_0_1"/>
<dbReference type="GeneID" id="9477402"/>
<accession>D0MUV5</accession>
<reference evidence="2" key="1">
    <citation type="journal article" date="2009" name="Nature">
        <title>Genome sequence and analysis of the Irish potato famine pathogen Phytophthora infestans.</title>
        <authorList>
            <consortium name="The Broad Institute Genome Sequencing Platform"/>
            <person name="Haas B.J."/>
            <person name="Kamoun S."/>
            <person name="Zody M.C."/>
            <person name="Jiang R.H."/>
            <person name="Handsaker R.E."/>
            <person name="Cano L.M."/>
            <person name="Grabherr M."/>
            <person name="Kodira C.D."/>
            <person name="Raffaele S."/>
            <person name="Torto-Alalibo T."/>
            <person name="Bozkurt T.O."/>
            <person name="Ah-Fong A.M."/>
            <person name="Alvarado L."/>
            <person name="Anderson V.L."/>
            <person name="Armstrong M.R."/>
            <person name="Avrova A."/>
            <person name="Baxter L."/>
            <person name="Beynon J."/>
            <person name="Boevink P.C."/>
            <person name="Bollmann S.R."/>
            <person name="Bos J.I."/>
            <person name="Bulone V."/>
            <person name="Cai G."/>
            <person name="Cakir C."/>
            <person name="Carrington J.C."/>
            <person name="Chawner M."/>
            <person name="Conti L."/>
            <person name="Costanzo S."/>
            <person name="Ewan R."/>
            <person name="Fahlgren N."/>
            <person name="Fischbach M.A."/>
            <person name="Fugelstad J."/>
            <person name="Gilroy E.M."/>
            <person name="Gnerre S."/>
            <person name="Green P.J."/>
            <person name="Grenville-Briggs L.J."/>
            <person name="Griffith J."/>
            <person name="Grunwald N.J."/>
            <person name="Horn K."/>
            <person name="Horner N.R."/>
            <person name="Hu C.H."/>
            <person name="Huitema E."/>
            <person name="Jeong D.H."/>
            <person name="Jones A.M."/>
            <person name="Jones J.D."/>
            <person name="Jones R.W."/>
            <person name="Karlsson E.K."/>
            <person name="Kunjeti S.G."/>
            <person name="Lamour K."/>
            <person name="Liu Z."/>
            <person name="Ma L."/>
            <person name="Maclean D."/>
            <person name="Chibucos M.C."/>
            <person name="McDonald H."/>
            <person name="McWalters J."/>
            <person name="Meijer H.J."/>
            <person name="Morgan W."/>
            <person name="Morris P.F."/>
            <person name="Munro C.A."/>
            <person name="O'Neill K."/>
            <person name="Ospina-Giraldo M."/>
            <person name="Pinzon A."/>
            <person name="Pritchard L."/>
            <person name="Ramsahoye B."/>
            <person name="Ren Q."/>
            <person name="Restrepo S."/>
            <person name="Roy S."/>
            <person name="Sadanandom A."/>
            <person name="Savidor A."/>
            <person name="Schornack S."/>
            <person name="Schwartz D.C."/>
            <person name="Schumann U.D."/>
            <person name="Schwessinger B."/>
            <person name="Seyer L."/>
            <person name="Sharpe T."/>
            <person name="Silvar C."/>
            <person name="Song J."/>
            <person name="Studholme D.J."/>
            <person name="Sykes S."/>
            <person name="Thines M."/>
            <person name="van de Vondervoort P.J."/>
            <person name="Phuntumart V."/>
            <person name="Wawra S."/>
            <person name="Weide R."/>
            <person name="Win J."/>
            <person name="Young C."/>
            <person name="Zhou S."/>
            <person name="Fry W."/>
            <person name="Meyers B.C."/>
            <person name="van West P."/>
            <person name="Ristaino J."/>
            <person name="Govers F."/>
            <person name="Birch P.R."/>
            <person name="Whisson S.C."/>
            <person name="Judelson H.S."/>
            <person name="Nusbaum C."/>
        </authorList>
    </citation>
    <scope>NUCLEOTIDE SEQUENCE [LARGE SCALE GENOMIC DNA]</scope>
    <source>
        <strain evidence="2">T30-4</strain>
    </source>
</reference>
<dbReference type="Proteomes" id="UP000006643">
    <property type="component" value="Unassembled WGS sequence"/>
</dbReference>
<proteinExistence type="predicted"/>
<dbReference type="EMBL" id="DS028119">
    <property type="protein sequence ID" value="EEY60951.1"/>
    <property type="molecule type" value="Genomic_DNA"/>
</dbReference>
<gene>
    <name evidence="1" type="ORF">PITG_01190</name>
</gene>
<organism evidence="1 2">
    <name type="scientific">Phytophthora infestans (strain T30-4)</name>
    <name type="common">Potato late blight agent</name>
    <dbReference type="NCBI Taxonomy" id="403677"/>
    <lineage>
        <taxon>Eukaryota</taxon>
        <taxon>Sar</taxon>
        <taxon>Stramenopiles</taxon>
        <taxon>Oomycota</taxon>
        <taxon>Peronosporomycetes</taxon>
        <taxon>Peronosporales</taxon>
        <taxon>Peronosporaceae</taxon>
        <taxon>Phytophthora</taxon>
    </lineage>
</organism>
<protein>
    <submittedName>
        <fullName evidence="1">Uncharacterized protein</fullName>
    </submittedName>
</protein>
<sequence length="213" mass="24693">MVYHRHNRRYYQRTWEPGQPLLEDGFEEELALVDRWKDSNVSEFDKFCKQDEFSKHTIGADTSGLCMLKAFIQVEKLAGRPDIATQKGIDDFVEKMRKEYGLDLSQGTSWAIFLEFLRGVRDARRDFVLKALVKNNFVTGGRRGSCGFEELELRDGFYICAAYNDSFTGHAFVLHVQGAKRLLFDEDGVMFPDQATWINFVSFVRPFIVFSKK</sequence>
<evidence type="ECO:0000313" key="1">
    <source>
        <dbReference type="EMBL" id="EEY60951.1"/>
    </source>
</evidence>
<dbReference type="OrthoDB" id="115201at2759"/>
<dbReference type="RefSeq" id="XP_002907868.1">
    <property type="nucleotide sequence ID" value="XM_002907822.1"/>
</dbReference>
<dbReference type="VEuPathDB" id="FungiDB:PITG_01190"/>
<dbReference type="AlphaFoldDB" id="D0MUV5"/>
<keyword evidence="2" id="KW-1185">Reference proteome</keyword>
<dbReference type="eggNOG" id="ENOG502R5SR">
    <property type="taxonomic scope" value="Eukaryota"/>
</dbReference>
<dbReference type="KEGG" id="pif:PITG_01190"/>
<evidence type="ECO:0000313" key="2">
    <source>
        <dbReference type="Proteomes" id="UP000006643"/>
    </source>
</evidence>
<name>D0MUV5_PHYIT</name>
<dbReference type="InParanoid" id="D0MUV5"/>